<dbReference type="GO" id="GO:0003677">
    <property type="term" value="F:DNA binding"/>
    <property type="evidence" value="ECO:0007669"/>
    <property type="project" value="UniProtKB-KW"/>
</dbReference>
<proteinExistence type="predicted"/>
<dbReference type="SMART" id="SM00530">
    <property type="entry name" value="HTH_XRE"/>
    <property type="match status" value="1"/>
</dbReference>
<dbReference type="Gene3D" id="1.10.260.40">
    <property type="entry name" value="lambda repressor-like DNA-binding domains"/>
    <property type="match status" value="1"/>
</dbReference>
<name>A0ABD5CY77_LACPA</name>
<dbReference type="InterPro" id="IPR010982">
    <property type="entry name" value="Lambda_DNA-bd_dom_sf"/>
</dbReference>
<dbReference type="CDD" id="cd00093">
    <property type="entry name" value="HTH_XRE"/>
    <property type="match status" value="1"/>
</dbReference>
<dbReference type="PROSITE" id="PS50943">
    <property type="entry name" value="HTH_CROC1"/>
    <property type="match status" value="1"/>
</dbReference>
<feature type="domain" description="HTH cro/C1-type" evidence="2">
    <location>
        <begin position="5"/>
        <end position="59"/>
    </location>
</feature>
<dbReference type="EMBL" id="JAVKVH010000001">
    <property type="protein sequence ID" value="MDR7624808.1"/>
    <property type="molecule type" value="Genomic_DNA"/>
</dbReference>
<dbReference type="Pfam" id="PF01381">
    <property type="entry name" value="HTH_3"/>
    <property type="match status" value="1"/>
</dbReference>
<evidence type="ECO:0000313" key="4">
    <source>
        <dbReference type="Proteomes" id="UP001268544"/>
    </source>
</evidence>
<dbReference type="SUPFAM" id="SSF47413">
    <property type="entry name" value="lambda repressor-like DNA-binding domains"/>
    <property type="match status" value="1"/>
</dbReference>
<dbReference type="PANTHER" id="PTHR46558">
    <property type="entry name" value="TRACRIPTIONAL REGULATORY PROTEIN-RELATED-RELATED"/>
    <property type="match status" value="1"/>
</dbReference>
<comment type="caution">
    <text evidence="3">The sequence shown here is derived from an EMBL/GenBank/DDBJ whole genome shotgun (WGS) entry which is preliminary data.</text>
</comment>
<sequence>MHNRIKEFRDQKGWTLRELADKLSMAVTTLSNYEREKRRPPTDVLIKLAEIFDTNTAYLMGLPDAPSKELTDAYIHQKVESVKKEISSSNENIHEHMLQQLAYKLSTTHLDNLSSIQISTLIAMLDILHNLDDSGIHDLTVALQSMSQNFPPVFDSKDELMTEKYDDKKSFGNFVDKYFSEAKIKNN</sequence>
<dbReference type="Proteomes" id="UP001268544">
    <property type="component" value="Unassembled WGS sequence"/>
</dbReference>
<evidence type="ECO:0000256" key="1">
    <source>
        <dbReference type="ARBA" id="ARBA00023125"/>
    </source>
</evidence>
<evidence type="ECO:0000313" key="3">
    <source>
        <dbReference type="EMBL" id="MDR7624808.1"/>
    </source>
</evidence>
<organism evidence="3 4">
    <name type="scientific">Lacticaseibacillus paracasei</name>
    <name type="common">Lactobacillus paracasei</name>
    <dbReference type="NCBI Taxonomy" id="1597"/>
    <lineage>
        <taxon>Bacteria</taxon>
        <taxon>Bacillati</taxon>
        <taxon>Bacillota</taxon>
        <taxon>Bacilli</taxon>
        <taxon>Lactobacillales</taxon>
        <taxon>Lactobacillaceae</taxon>
        <taxon>Lacticaseibacillus</taxon>
    </lineage>
</organism>
<keyword evidence="1" id="KW-0238">DNA-binding</keyword>
<gene>
    <name evidence="3" type="ORF">RF672_09280</name>
</gene>
<accession>A0ABD5CY77</accession>
<dbReference type="RefSeq" id="WP_003574338.1">
    <property type="nucleotide sequence ID" value="NZ_CP133786.1"/>
</dbReference>
<dbReference type="AlphaFoldDB" id="A0ABD5CY77"/>
<protein>
    <submittedName>
        <fullName evidence="3">Helix-turn-helix transcriptional regulator</fullName>
    </submittedName>
</protein>
<dbReference type="PANTHER" id="PTHR46558:SF11">
    <property type="entry name" value="HTH-TYPE TRANSCRIPTIONAL REGULATOR XRE"/>
    <property type="match status" value="1"/>
</dbReference>
<dbReference type="InterPro" id="IPR001387">
    <property type="entry name" value="Cro/C1-type_HTH"/>
</dbReference>
<evidence type="ECO:0000259" key="2">
    <source>
        <dbReference type="PROSITE" id="PS50943"/>
    </source>
</evidence>
<reference evidence="4" key="1">
    <citation type="submission" date="2023-07" db="EMBL/GenBank/DDBJ databases">
        <title>Lacticaseibacillus paracasei KCKM 0992.</title>
        <authorList>
            <person name="Kim T.W."/>
        </authorList>
    </citation>
    <scope>NUCLEOTIDE SEQUENCE [LARGE SCALE GENOMIC DNA]</scope>
    <source>
        <strain evidence="4">KCKM 0992</strain>
    </source>
</reference>